<sequence length="274" mass="30078">MKIGGGGMKTLSKWLKIYLLSGLLCFIFWLGTHLKSATGASQSSMMFDYYNVINAGLFFPISAFWLKTIGEHAGHQSSSVAALDRGVNGTSYFLAIQASNATIFIPGGFDSVLFQWLGAFVIALMNYIFALPLLGLLILSKLFGWRLFERLIVNSQKRAYTHMLKASHFIHPINLADLTAMATDPHDQIVFIGQADDPVSRTAAQILLPAIQYNAVTVNYLDVSDIPQEKLRQVLNVSAIPPLFRITGPQSLITIDLNRISEAIQLAAESPSVS</sequence>
<reference evidence="2 3" key="1">
    <citation type="journal article" date="2015" name="Genome Announc.">
        <title>Expanding the biotechnology potential of lactobacilli through comparative genomics of 213 strains and associated genera.</title>
        <authorList>
            <person name="Sun Z."/>
            <person name="Harris H.M."/>
            <person name="McCann A."/>
            <person name="Guo C."/>
            <person name="Argimon S."/>
            <person name="Zhang W."/>
            <person name="Yang X."/>
            <person name="Jeffery I.B."/>
            <person name="Cooney J.C."/>
            <person name="Kagawa T.F."/>
            <person name="Liu W."/>
            <person name="Song Y."/>
            <person name="Salvetti E."/>
            <person name="Wrobel A."/>
            <person name="Rasinkangas P."/>
            <person name="Parkhill J."/>
            <person name="Rea M.C."/>
            <person name="O'Sullivan O."/>
            <person name="Ritari J."/>
            <person name="Douillard F.P."/>
            <person name="Paul Ross R."/>
            <person name="Yang R."/>
            <person name="Briner A.E."/>
            <person name="Felis G.E."/>
            <person name="de Vos W.M."/>
            <person name="Barrangou R."/>
            <person name="Klaenhammer T.R."/>
            <person name="Caufield P.W."/>
            <person name="Cui Y."/>
            <person name="Zhang H."/>
            <person name="O'Toole P.W."/>
        </authorList>
    </citation>
    <scope>NUCLEOTIDE SEQUENCE [LARGE SCALE GENOMIC DNA]</scope>
    <source>
        <strain evidence="2 3">DSM 5707</strain>
    </source>
</reference>
<gene>
    <name evidence="2" type="ORF">FC51_GL001615</name>
</gene>
<accession>A0A0R1YY04</accession>
<name>A0A0R1YY04_9LACO</name>
<feature type="transmembrane region" description="Helical" evidence="1">
    <location>
        <begin position="49"/>
        <end position="66"/>
    </location>
</feature>
<evidence type="ECO:0000313" key="2">
    <source>
        <dbReference type="EMBL" id="KRM47178.1"/>
    </source>
</evidence>
<keyword evidence="1" id="KW-0812">Transmembrane</keyword>
<evidence type="ECO:0000256" key="1">
    <source>
        <dbReference type="SAM" id="Phobius"/>
    </source>
</evidence>
<keyword evidence="1" id="KW-0472">Membrane</keyword>
<dbReference type="PATRIC" id="fig|1423784.4.peg.1647"/>
<evidence type="ECO:0000313" key="3">
    <source>
        <dbReference type="Proteomes" id="UP000051957"/>
    </source>
</evidence>
<comment type="caution">
    <text evidence="2">The sequence shown here is derived from an EMBL/GenBank/DDBJ whole genome shotgun (WGS) entry which is preliminary data.</text>
</comment>
<organism evidence="2 3">
    <name type="scientific">Lentilactobacillus parabuchneri DSM 5707 = NBRC 107865</name>
    <dbReference type="NCBI Taxonomy" id="1423784"/>
    <lineage>
        <taxon>Bacteria</taxon>
        <taxon>Bacillati</taxon>
        <taxon>Bacillota</taxon>
        <taxon>Bacilli</taxon>
        <taxon>Lactobacillales</taxon>
        <taxon>Lactobacillaceae</taxon>
        <taxon>Lentilactobacillus</taxon>
    </lineage>
</organism>
<feature type="transmembrane region" description="Helical" evidence="1">
    <location>
        <begin position="87"/>
        <end position="107"/>
    </location>
</feature>
<protein>
    <submittedName>
        <fullName evidence="2">Uncharacterized protein</fullName>
    </submittedName>
</protein>
<proteinExistence type="predicted"/>
<dbReference type="AlphaFoldDB" id="A0A0R1YY04"/>
<dbReference type="EMBL" id="AZGK01000003">
    <property type="protein sequence ID" value="KRM47178.1"/>
    <property type="molecule type" value="Genomic_DNA"/>
</dbReference>
<dbReference type="Proteomes" id="UP000051957">
    <property type="component" value="Unassembled WGS sequence"/>
</dbReference>
<keyword evidence="1" id="KW-1133">Transmembrane helix</keyword>
<feature type="transmembrane region" description="Helical" evidence="1">
    <location>
        <begin position="113"/>
        <end position="139"/>
    </location>
</feature>